<accession>A0ABQ3ETX0</accession>
<sequence>MRRNPGILAGILPALQIVLPEDRTIIVIEKETFTKSKVRRPFCYLVCARVQEKLSDRGIF</sequence>
<name>A0ABQ3ETX0_9HYPH</name>
<organism evidence="1 2">
    <name type="scientific">Pseudovibrio japonicus</name>
    <dbReference type="NCBI Taxonomy" id="366534"/>
    <lineage>
        <taxon>Bacteria</taxon>
        <taxon>Pseudomonadati</taxon>
        <taxon>Pseudomonadota</taxon>
        <taxon>Alphaproteobacteria</taxon>
        <taxon>Hyphomicrobiales</taxon>
        <taxon>Stappiaceae</taxon>
        <taxon>Pseudovibrio</taxon>
    </lineage>
</organism>
<dbReference type="Proteomes" id="UP000637980">
    <property type="component" value="Unassembled WGS sequence"/>
</dbReference>
<comment type="caution">
    <text evidence="1">The sequence shown here is derived from an EMBL/GenBank/DDBJ whole genome shotgun (WGS) entry which is preliminary data.</text>
</comment>
<gene>
    <name evidence="1" type="ORF">GCM10007094_43900</name>
</gene>
<evidence type="ECO:0000313" key="1">
    <source>
        <dbReference type="EMBL" id="GHB49911.1"/>
    </source>
</evidence>
<reference evidence="2" key="1">
    <citation type="journal article" date="2019" name="Int. J. Syst. Evol. Microbiol.">
        <title>The Global Catalogue of Microorganisms (GCM) 10K type strain sequencing project: providing services to taxonomists for standard genome sequencing and annotation.</title>
        <authorList>
            <consortium name="The Broad Institute Genomics Platform"/>
            <consortium name="The Broad Institute Genome Sequencing Center for Infectious Disease"/>
            <person name="Wu L."/>
            <person name="Ma J."/>
        </authorList>
    </citation>
    <scope>NUCLEOTIDE SEQUENCE [LARGE SCALE GENOMIC DNA]</scope>
    <source>
        <strain evidence="2">KCTC 12861</strain>
    </source>
</reference>
<proteinExistence type="predicted"/>
<keyword evidence="2" id="KW-1185">Reference proteome</keyword>
<evidence type="ECO:0000313" key="2">
    <source>
        <dbReference type="Proteomes" id="UP000637980"/>
    </source>
</evidence>
<protein>
    <submittedName>
        <fullName evidence="1">Uncharacterized protein</fullName>
    </submittedName>
</protein>
<dbReference type="EMBL" id="BMXE01000013">
    <property type="protein sequence ID" value="GHB49911.1"/>
    <property type="molecule type" value="Genomic_DNA"/>
</dbReference>